<protein>
    <recommendedName>
        <fullName evidence="3">histidine kinase</fullName>
        <ecNumber evidence="3">2.7.13.3</ecNumber>
    </recommendedName>
</protein>
<dbReference type="RefSeq" id="WP_343802503.1">
    <property type="nucleotide sequence ID" value="NZ_BAAADJ010000062.1"/>
</dbReference>
<keyword evidence="12" id="KW-0812">Transmembrane</keyword>
<dbReference type="Proteomes" id="UP001500782">
    <property type="component" value="Unassembled WGS sequence"/>
</dbReference>
<sequence length="142" mass="16024">MSIRKRLIWSNIAMIVIPIIGFFVIEIVLGITLFGGTGFEGTDGDHSAQYAERFEVFLPLRYVGLLLLVVVTNGLLTYVVSNSIQKPVRKLSEAAEKISRGELDFTVETGGKDELGQLSRVFELMRQRLKESAELQRKYEEN</sequence>
<evidence type="ECO:0000256" key="7">
    <source>
        <dbReference type="ARBA" id="ARBA00022741"/>
    </source>
</evidence>
<accession>A0ABN0WP64</accession>
<evidence type="ECO:0000256" key="9">
    <source>
        <dbReference type="ARBA" id="ARBA00022840"/>
    </source>
</evidence>
<comment type="caution">
    <text evidence="14">The sequence shown here is derived from an EMBL/GenBank/DDBJ whole genome shotgun (WGS) entry which is preliminary data.</text>
</comment>
<dbReference type="EMBL" id="BAAADJ010000062">
    <property type="protein sequence ID" value="GAA0343194.1"/>
    <property type="molecule type" value="Genomic_DNA"/>
</dbReference>
<evidence type="ECO:0000259" key="13">
    <source>
        <dbReference type="PROSITE" id="PS50885"/>
    </source>
</evidence>
<organism evidence="14 15">
    <name type="scientific">Bacillus carboniphilus</name>
    <dbReference type="NCBI Taxonomy" id="86663"/>
    <lineage>
        <taxon>Bacteria</taxon>
        <taxon>Bacillati</taxon>
        <taxon>Bacillota</taxon>
        <taxon>Bacilli</taxon>
        <taxon>Bacillales</taxon>
        <taxon>Bacillaceae</taxon>
        <taxon>Bacillus</taxon>
    </lineage>
</organism>
<evidence type="ECO:0000256" key="8">
    <source>
        <dbReference type="ARBA" id="ARBA00022777"/>
    </source>
</evidence>
<feature type="transmembrane region" description="Helical" evidence="12">
    <location>
        <begin position="59"/>
        <end position="80"/>
    </location>
</feature>
<keyword evidence="4" id="KW-1003">Cell membrane</keyword>
<gene>
    <name evidence="14" type="ORF">GCM10008967_37040</name>
</gene>
<name>A0ABN0WP64_9BACI</name>
<dbReference type="EC" id="2.7.13.3" evidence="3"/>
<keyword evidence="5" id="KW-0597">Phosphoprotein</keyword>
<dbReference type="PANTHER" id="PTHR45528:SF1">
    <property type="entry name" value="SENSOR HISTIDINE KINASE CPXA"/>
    <property type="match status" value="1"/>
</dbReference>
<evidence type="ECO:0000256" key="3">
    <source>
        <dbReference type="ARBA" id="ARBA00012438"/>
    </source>
</evidence>
<dbReference type="CDD" id="cd06225">
    <property type="entry name" value="HAMP"/>
    <property type="match status" value="1"/>
</dbReference>
<dbReference type="Gene3D" id="6.10.340.10">
    <property type="match status" value="1"/>
</dbReference>
<evidence type="ECO:0000313" key="15">
    <source>
        <dbReference type="Proteomes" id="UP001500782"/>
    </source>
</evidence>
<evidence type="ECO:0000256" key="5">
    <source>
        <dbReference type="ARBA" id="ARBA00022553"/>
    </source>
</evidence>
<evidence type="ECO:0000256" key="1">
    <source>
        <dbReference type="ARBA" id="ARBA00000085"/>
    </source>
</evidence>
<comment type="catalytic activity">
    <reaction evidence="1">
        <text>ATP + protein L-histidine = ADP + protein N-phospho-L-histidine.</text>
        <dbReference type="EC" id="2.7.13.3"/>
    </reaction>
</comment>
<reference evidence="14 15" key="1">
    <citation type="journal article" date="2019" name="Int. J. Syst. Evol. Microbiol.">
        <title>The Global Catalogue of Microorganisms (GCM) 10K type strain sequencing project: providing services to taxonomists for standard genome sequencing and annotation.</title>
        <authorList>
            <consortium name="The Broad Institute Genomics Platform"/>
            <consortium name="The Broad Institute Genome Sequencing Center for Infectious Disease"/>
            <person name="Wu L."/>
            <person name="Ma J."/>
        </authorList>
    </citation>
    <scope>NUCLEOTIDE SEQUENCE [LARGE SCALE GENOMIC DNA]</scope>
    <source>
        <strain evidence="14 15">JCM 9731</strain>
    </source>
</reference>
<evidence type="ECO:0000256" key="11">
    <source>
        <dbReference type="ARBA" id="ARBA00023136"/>
    </source>
</evidence>
<evidence type="ECO:0000256" key="6">
    <source>
        <dbReference type="ARBA" id="ARBA00022679"/>
    </source>
</evidence>
<dbReference type="PANTHER" id="PTHR45528">
    <property type="entry name" value="SENSOR HISTIDINE KINASE CPXA"/>
    <property type="match status" value="1"/>
</dbReference>
<dbReference type="SUPFAM" id="SSF158472">
    <property type="entry name" value="HAMP domain-like"/>
    <property type="match status" value="1"/>
</dbReference>
<evidence type="ECO:0000256" key="2">
    <source>
        <dbReference type="ARBA" id="ARBA00004651"/>
    </source>
</evidence>
<evidence type="ECO:0000256" key="4">
    <source>
        <dbReference type="ARBA" id="ARBA00022475"/>
    </source>
</evidence>
<feature type="domain" description="HAMP" evidence="13">
    <location>
        <begin position="82"/>
        <end position="134"/>
    </location>
</feature>
<keyword evidence="15" id="KW-1185">Reference proteome</keyword>
<evidence type="ECO:0000256" key="12">
    <source>
        <dbReference type="SAM" id="Phobius"/>
    </source>
</evidence>
<dbReference type="Pfam" id="PF00672">
    <property type="entry name" value="HAMP"/>
    <property type="match status" value="1"/>
</dbReference>
<keyword evidence="9" id="KW-0067">ATP-binding</keyword>
<keyword evidence="8" id="KW-0418">Kinase</keyword>
<keyword evidence="10" id="KW-0902">Two-component regulatory system</keyword>
<keyword evidence="12" id="KW-1133">Transmembrane helix</keyword>
<dbReference type="InterPro" id="IPR050398">
    <property type="entry name" value="HssS/ArlS-like"/>
</dbReference>
<dbReference type="PROSITE" id="PS50885">
    <property type="entry name" value="HAMP"/>
    <property type="match status" value="1"/>
</dbReference>
<evidence type="ECO:0000256" key="10">
    <source>
        <dbReference type="ARBA" id="ARBA00023012"/>
    </source>
</evidence>
<evidence type="ECO:0000313" key="14">
    <source>
        <dbReference type="EMBL" id="GAA0343194.1"/>
    </source>
</evidence>
<keyword evidence="6" id="KW-0808">Transferase</keyword>
<dbReference type="SMART" id="SM00304">
    <property type="entry name" value="HAMP"/>
    <property type="match status" value="1"/>
</dbReference>
<dbReference type="InterPro" id="IPR003660">
    <property type="entry name" value="HAMP_dom"/>
</dbReference>
<keyword evidence="7" id="KW-0547">Nucleotide-binding</keyword>
<proteinExistence type="predicted"/>
<keyword evidence="11 12" id="KW-0472">Membrane</keyword>
<feature type="transmembrane region" description="Helical" evidence="12">
    <location>
        <begin position="12"/>
        <end position="39"/>
    </location>
</feature>
<comment type="subcellular location">
    <subcellularLocation>
        <location evidence="2">Cell membrane</location>
        <topology evidence="2">Multi-pass membrane protein</topology>
    </subcellularLocation>
</comment>